<accession>A0A7K1FP23</accession>
<evidence type="ECO:0000256" key="9">
    <source>
        <dbReference type="ARBA" id="ARBA00040345"/>
    </source>
</evidence>
<evidence type="ECO:0000256" key="8">
    <source>
        <dbReference type="ARBA" id="ARBA00038120"/>
    </source>
</evidence>
<keyword evidence="4 12" id="KW-0808">Transferase</keyword>
<comment type="function">
    <text evidence="6">Catalyzes the glycosylation of 4,4'-diaponeurosporenoate, i.e. the esterification of glucose at the C1'' position with the carboxyl group of 4,4'-diaponeurosporenic acid, to form glycosyl-4,4'-diaponeurosporenoate. This is a step in the biosynthesis of staphyloxanthin, an orange pigment present in most staphylococci strains.</text>
</comment>
<comment type="caution">
    <text evidence="12">The sequence shown here is derived from an EMBL/GenBank/DDBJ whole genome shotgun (WGS) entry which is preliminary data.</text>
</comment>
<feature type="domain" description="Glycosyltransferase 2-like" evidence="11">
    <location>
        <begin position="25"/>
        <end position="159"/>
    </location>
</feature>
<dbReference type="SUPFAM" id="SSF53448">
    <property type="entry name" value="Nucleotide-diphospho-sugar transferases"/>
    <property type="match status" value="1"/>
</dbReference>
<dbReference type="InterPro" id="IPR001173">
    <property type="entry name" value="Glyco_trans_2-like"/>
</dbReference>
<dbReference type="Gene3D" id="3.90.550.10">
    <property type="entry name" value="Spore Coat Polysaccharide Biosynthesis Protein SpsA, Chain A"/>
    <property type="match status" value="1"/>
</dbReference>
<reference evidence="12 13" key="1">
    <citation type="submission" date="2019-11" db="EMBL/GenBank/DDBJ databases">
        <authorList>
            <person name="Jiang L.-Q."/>
        </authorList>
    </citation>
    <scope>NUCLEOTIDE SEQUENCE [LARGE SCALE GENOMIC DNA]</scope>
    <source>
        <strain evidence="12 13">YIM 132087</strain>
    </source>
</reference>
<keyword evidence="3" id="KW-0328">Glycosyltransferase</keyword>
<evidence type="ECO:0000256" key="4">
    <source>
        <dbReference type="ARBA" id="ARBA00022679"/>
    </source>
</evidence>
<dbReference type="GO" id="GO:0005886">
    <property type="term" value="C:plasma membrane"/>
    <property type="evidence" value="ECO:0007669"/>
    <property type="project" value="UniProtKB-SubCell"/>
</dbReference>
<comment type="pathway">
    <text evidence="7">Carotenoid biosynthesis; staphyloxanthin biosynthesis; staphyloxanthin from farnesyl diphosphate: step 4/5.</text>
</comment>
<keyword evidence="2" id="KW-1003">Cell membrane</keyword>
<dbReference type="Pfam" id="PF00535">
    <property type="entry name" value="Glycos_transf_2"/>
    <property type="match status" value="1"/>
</dbReference>
<name>A0A7K1FP23_9ACTN</name>
<sequence>MTDPSPVSPAVPPIEPPAVTSPVLSVVVPAHNEEAVITRLLSGLLDGISSGELEVVVAANGCTDGTVAAARAVHPAVRVAETTTASKIAALNLGDDVATVFPRAYVDADIAVDTAALREIAAMLTDPEQPLVGAPAMVVDASRSSWPVRAHYRIWELTDYRSLGHVGSGIYALSEAGRGRFGQFPDVIADDRYVQELFTLDERRGGTRTFTVHAPRTFRALVHRSVRSSAGNAQLRSRSGADGRTDSVATAPGGSGMKNLVKRVARRPLLWPDFAVYCVGYVVPRILGRRKLARGQAQVWERDETSRT</sequence>
<evidence type="ECO:0000313" key="12">
    <source>
        <dbReference type="EMBL" id="MTD15840.1"/>
    </source>
</evidence>
<dbReference type="InterPro" id="IPR029044">
    <property type="entry name" value="Nucleotide-diphossugar_trans"/>
</dbReference>
<evidence type="ECO:0000313" key="13">
    <source>
        <dbReference type="Proteomes" id="UP000460221"/>
    </source>
</evidence>
<dbReference type="Proteomes" id="UP000460221">
    <property type="component" value="Unassembled WGS sequence"/>
</dbReference>
<evidence type="ECO:0000256" key="6">
    <source>
        <dbReference type="ARBA" id="ARBA00037281"/>
    </source>
</evidence>
<evidence type="ECO:0000259" key="11">
    <source>
        <dbReference type="Pfam" id="PF00535"/>
    </source>
</evidence>
<dbReference type="AlphaFoldDB" id="A0A7K1FP23"/>
<comment type="similarity">
    <text evidence="8">Belongs to the glycosyltransferase 2 family. CrtQ subfamily.</text>
</comment>
<evidence type="ECO:0000256" key="1">
    <source>
        <dbReference type="ARBA" id="ARBA00004236"/>
    </source>
</evidence>
<evidence type="ECO:0000256" key="5">
    <source>
        <dbReference type="ARBA" id="ARBA00023136"/>
    </source>
</evidence>
<proteinExistence type="inferred from homology"/>
<keyword evidence="5" id="KW-0472">Membrane</keyword>
<evidence type="ECO:0000256" key="2">
    <source>
        <dbReference type="ARBA" id="ARBA00022475"/>
    </source>
</evidence>
<organism evidence="12 13">
    <name type="scientific">Nakamurella alba</name>
    <dbReference type="NCBI Taxonomy" id="2665158"/>
    <lineage>
        <taxon>Bacteria</taxon>
        <taxon>Bacillati</taxon>
        <taxon>Actinomycetota</taxon>
        <taxon>Actinomycetes</taxon>
        <taxon>Nakamurellales</taxon>
        <taxon>Nakamurellaceae</taxon>
        <taxon>Nakamurella</taxon>
    </lineage>
</organism>
<dbReference type="PANTHER" id="PTHR43646:SF2">
    <property type="entry name" value="GLYCOSYLTRANSFERASE 2-LIKE DOMAIN-CONTAINING PROTEIN"/>
    <property type="match status" value="1"/>
</dbReference>
<feature type="region of interest" description="Disordered" evidence="10">
    <location>
        <begin position="229"/>
        <end position="255"/>
    </location>
</feature>
<evidence type="ECO:0000256" key="7">
    <source>
        <dbReference type="ARBA" id="ARBA00037904"/>
    </source>
</evidence>
<dbReference type="EMBL" id="WLYK01000008">
    <property type="protein sequence ID" value="MTD15840.1"/>
    <property type="molecule type" value="Genomic_DNA"/>
</dbReference>
<evidence type="ECO:0000256" key="10">
    <source>
        <dbReference type="SAM" id="MobiDB-lite"/>
    </source>
</evidence>
<dbReference type="GO" id="GO:0016757">
    <property type="term" value="F:glycosyltransferase activity"/>
    <property type="evidence" value="ECO:0007669"/>
    <property type="project" value="UniProtKB-KW"/>
</dbReference>
<keyword evidence="13" id="KW-1185">Reference proteome</keyword>
<protein>
    <recommendedName>
        <fullName evidence="9">4,4'-diaponeurosporenoate glycosyltransferase</fullName>
    </recommendedName>
</protein>
<comment type="subcellular location">
    <subcellularLocation>
        <location evidence="1">Cell membrane</location>
    </subcellularLocation>
</comment>
<gene>
    <name evidence="12" type="ORF">GIS00_18045</name>
</gene>
<evidence type="ECO:0000256" key="3">
    <source>
        <dbReference type="ARBA" id="ARBA00022676"/>
    </source>
</evidence>
<dbReference type="PANTHER" id="PTHR43646">
    <property type="entry name" value="GLYCOSYLTRANSFERASE"/>
    <property type="match status" value="1"/>
</dbReference>